<organism evidence="1">
    <name type="scientific">freshwater metagenome</name>
    <dbReference type="NCBI Taxonomy" id="449393"/>
    <lineage>
        <taxon>unclassified sequences</taxon>
        <taxon>metagenomes</taxon>
        <taxon>ecological metagenomes</taxon>
    </lineage>
</organism>
<evidence type="ECO:0000313" key="1">
    <source>
        <dbReference type="EMBL" id="CAB4612757.1"/>
    </source>
</evidence>
<name>A0A6J6HHH1_9ZZZZ</name>
<gene>
    <name evidence="1" type="ORF">UFOPK1826_01375</name>
</gene>
<sequence>MLNTGAIAAVPGKTVNELKVTAAQRITINEIEAKRFVATRGKLRREVGERASIEPTRNSHIRQGVPKNAINSGFGRNWFPIDK</sequence>
<dbReference type="EMBL" id="CAEZUN010000217">
    <property type="protein sequence ID" value="CAB4612757.1"/>
    <property type="molecule type" value="Genomic_DNA"/>
</dbReference>
<accession>A0A6J6HHH1</accession>
<proteinExistence type="predicted"/>
<reference evidence="1" key="1">
    <citation type="submission" date="2020-05" db="EMBL/GenBank/DDBJ databases">
        <authorList>
            <person name="Chiriac C."/>
            <person name="Salcher M."/>
            <person name="Ghai R."/>
            <person name="Kavagutti S V."/>
        </authorList>
    </citation>
    <scope>NUCLEOTIDE SEQUENCE</scope>
</reference>
<protein>
    <submittedName>
        <fullName evidence="1">Unannotated protein</fullName>
    </submittedName>
</protein>
<dbReference type="AlphaFoldDB" id="A0A6J6HHH1"/>